<comment type="caution">
    <text evidence="1">The sequence shown here is derived from an EMBL/GenBank/DDBJ whole genome shotgun (WGS) entry which is preliminary data.</text>
</comment>
<evidence type="ECO:0000313" key="1">
    <source>
        <dbReference type="EMBL" id="MFG1373896.1"/>
    </source>
</evidence>
<keyword evidence="2" id="KW-1185">Reference proteome</keyword>
<name>A0ABW6ZYP7_9HYPH</name>
<dbReference type="EMBL" id="JBAFVH010000009">
    <property type="protein sequence ID" value="MFG1373896.1"/>
    <property type="molecule type" value="Genomic_DNA"/>
</dbReference>
<dbReference type="Proteomes" id="UP001604002">
    <property type="component" value="Unassembled WGS sequence"/>
</dbReference>
<sequence>MSTILRLLSSTLREAGARTPTDRFVQGGAHARLVRTGLGVAMEALA</sequence>
<accession>A0ABW6ZYP7</accession>
<reference evidence="1 2" key="1">
    <citation type="submission" date="2024-02" db="EMBL/GenBank/DDBJ databases">
        <title>Expansion and revision of Xanthobacter and proposal of Roseixanthobacter gen. nov.</title>
        <authorList>
            <person name="Soltysiak M.P.M."/>
            <person name="Jalihal A."/>
            <person name="Ory A."/>
            <person name="Chrisophersen C."/>
            <person name="Lee A.D."/>
            <person name="Boulton J."/>
            <person name="Springer M."/>
        </authorList>
    </citation>
    <scope>NUCLEOTIDE SEQUENCE [LARGE SCALE GENOMIC DNA]</scope>
    <source>
        <strain evidence="1 2">23A</strain>
    </source>
</reference>
<evidence type="ECO:0000313" key="2">
    <source>
        <dbReference type="Proteomes" id="UP001604002"/>
    </source>
</evidence>
<dbReference type="RefSeq" id="WP_393993583.1">
    <property type="nucleotide sequence ID" value="NZ_JBAFVH010000009.1"/>
</dbReference>
<organism evidence="1 2">
    <name type="scientific">Xanthobacter oligotrophicus</name>
    <dbReference type="NCBI Taxonomy" id="2607286"/>
    <lineage>
        <taxon>Bacteria</taxon>
        <taxon>Pseudomonadati</taxon>
        <taxon>Pseudomonadota</taxon>
        <taxon>Alphaproteobacteria</taxon>
        <taxon>Hyphomicrobiales</taxon>
        <taxon>Xanthobacteraceae</taxon>
        <taxon>Xanthobacter</taxon>
    </lineage>
</organism>
<proteinExistence type="predicted"/>
<gene>
    <name evidence="1" type="ORF">V5F32_17100</name>
</gene>
<protein>
    <submittedName>
        <fullName evidence="1">Uncharacterized protein</fullName>
    </submittedName>
</protein>